<name>A0A7H4N504_9ENTR</name>
<dbReference type="SUPFAM" id="SSF56801">
    <property type="entry name" value="Acetyl-CoA synthetase-like"/>
    <property type="match status" value="1"/>
</dbReference>
<comment type="caution">
    <text evidence="2">The sequence shown here is derived from an EMBL/GenBank/DDBJ whole genome shotgun (WGS) entry which is preliminary data.</text>
</comment>
<dbReference type="Gene3D" id="3.40.50.12780">
    <property type="entry name" value="N-terminal domain of ligase-like"/>
    <property type="match status" value="1"/>
</dbReference>
<evidence type="ECO:0000313" key="2">
    <source>
        <dbReference type="EMBL" id="STV78249.1"/>
    </source>
</evidence>
<dbReference type="GO" id="GO:0016877">
    <property type="term" value="F:ligase activity, forming carbon-sulfur bonds"/>
    <property type="evidence" value="ECO:0007669"/>
    <property type="project" value="UniProtKB-ARBA"/>
</dbReference>
<protein>
    <submittedName>
        <fullName evidence="2">2,3-dihydroxybenzoate-AMP ligase</fullName>
        <ecNumber evidence="2">6.3.2.-</ecNumber>
    </submittedName>
</protein>
<dbReference type="InterPro" id="IPR042099">
    <property type="entry name" value="ANL_N_sf"/>
</dbReference>
<proteinExistence type="predicted"/>
<accession>A0A7H4N504</accession>
<keyword evidence="2" id="KW-0436">Ligase</keyword>
<dbReference type="InterPro" id="IPR000873">
    <property type="entry name" value="AMP-dep_synth/lig_dom"/>
</dbReference>
<dbReference type="EC" id="6.3.2.-" evidence="2"/>
<dbReference type="Pfam" id="PF00501">
    <property type="entry name" value="AMP-binding"/>
    <property type="match status" value="1"/>
</dbReference>
<dbReference type="Proteomes" id="UP000254863">
    <property type="component" value="Unassembled WGS sequence"/>
</dbReference>
<evidence type="ECO:0000313" key="3">
    <source>
        <dbReference type="Proteomes" id="UP000254863"/>
    </source>
</evidence>
<evidence type="ECO:0000259" key="1">
    <source>
        <dbReference type="Pfam" id="PF00501"/>
    </source>
</evidence>
<dbReference type="AlphaFoldDB" id="A0A7H4N504"/>
<feature type="domain" description="AMP-dependent synthetase/ligase" evidence="1">
    <location>
        <begin position="64"/>
        <end position="127"/>
    </location>
</feature>
<dbReference type="EMBL" id="UGMS01000001">
    <property type="protein sequence ID" value="STV78249.1"/>
    <property type="molecule type" value="Genomic_DNA"/>
</dbReference>
<sequence length="134" mass="15251">MIEFTRWPEEFAARYRQKGYWQDLPLTHLITRHAENDAPRLSTATKATATVNSTAWWITSPPPLQRQGLKRGETALVQLGNVAEFYITFFALLRIGVAPVNALFSHQRSELNAYAAQIEPALLIADREHALFCR</sequence>
<reference evidence="2 3" key="1">
    <citation type="submission" date="2018-06" db="EMBL/GenBank/DDBJ databases">
        <authorList>
            <consortium name="Pathogen Informatics"/>
            <person name="Doyle S."/>
        </authorList>
    </citation>
    <scope>NUCLEOTIDE SEQUENCE [LARGE SCALE GENOMIC DNA]</scope>
    <source>
        <strain evidence="2 3">NCTC11685</strain>
    </source>
</reference>
<gene>
    <name evidence="2" type="primary">dhbE_3</name>
    <name evidence="2" type="ORF">NCTC11685_02130</name>
</gene>
<organism evidence="2 3">
    <name type="scientific">Klebsiella michiganensis</name>
    <dbReference type="NCBI Taxonomy" id="1134687"/>
    <lineage>
        <taxon>Bacteria</taxon>
        <taxon>Pseudomonadati</taxon>
        <taxon>Pseudomonadota</taxon>
        <taxon>Gammaproteobacteria</taxon>
        <taxon>Enterobacterales</taxon>
        <taxon>Enterobacteriaceae</taxon>
        <taxon>Klebsiella/Raoultella group</taxon>
        <taxon>Klebsiella</taxon>
    </lineage>
</organism>